<evidence type="ECO:0000313" key="2">
    <source>
        <dbReference type="EMBL" id="MFC4591253.1"/>
    </source>
</evidence>
<name>A0ABV9EQY2_9ACTN</name>
<dbReference type="RefSeq" id="WP_262844915.1">
    <property type="nucleotide sequence ID" value="NZ_JANZYP010000034.1"/>
</dbReference>
<accession>A0ABV9EQY2</accession>
<evidence type="ECO:0000313" key="3">
    <source>
        <dbReference type="Proteomes" id="UP001595891"/>
    </source>
</evidence>
<sequence length="206" mass="21160">MNRTLVIVGATVTWLAGALAAVWGVAFAINGVTQAQGYVMIRVVPALGAMDRLRLTGEGLPSGVVLPRETMSLDVWGSTVAEQVLSRGDVLLGGLCAGVAGLLVRAVLVSVLRGVPFREGDPARIIWLAVSLVVAGVVGPFLPYLASMMVLERVGLTETFRPLLALSWIPVVGALSLLALAEVFRVGAKMIGKAGVLPGVGPGAGG</sequence>
<dbReference type="EMBL" id="JBHSFN010000030">
    <property type="protein sequence ID" value="MFC4591253.1"/>
    <property type="molecule type" value="Genomic_DNA"/>
</dbReference>
<protein>
    <recommendedName>
        <fullName evidence="4">DUF2975 domain-containing protein</fullName>
    </recommendedName>
</protein>
<feature type="transmembrane region" description="Helical" evidence="1">
    <location>
        <begin position="165"/>
        <end position="184"/>
    </location>
</feature>
<keyword evidence="1" id="KW-0472">Membrane</keyword>
<dbReference type="Proteomes" id="UP001595891">
    <property type="component" value="Unassembled WGS sequence"/>
</dbReference>
<organism evidence="2 3">
    <name type="scientific">Sphaerisporangium corydalis</name>
    <dbReference type="NCBI Taxonomy" id="1441875"/>
    <lineage>
        <taxon>Bacteria</taxon>
        <taxon>Bacillati</taxon>
        <taxon>Actinomycetota</taxon>
        <taxon>Actinomycetes</taxon>
        <taxon>Streptosporangiales</taxon>
        <taxon>Streptosporangiaceae</taxon>
        <taxon>Sphaerisporangium</taxon>
    </lineage>
</organism>
<feature type="transmembrane region" description="Helical" evidence="1">
    <location>
        <begin position="125"/>
        <end position="145"/>
    </location>
</feature>
<reference evidence="3" key="1">
    <citation type="journal article" date="2019" name="Int. J. Syst. Evol. Microbiol.">
        <title>The Global Catalogue of Microorganisms (GCM) 10K type strain sequencing project: providing services to taxonomists for standard genome sequencing and annotation.</title>
        <authorList>
            <consortium name="The Broad Institute Genomics Platform"/>
            <consortium name="The Broad Institute Genome Sequencing Center for Infectious Disease"/>
            <person name="Wu L."/>
            <person name="Ma J."/>
        </authorList>
    </citation>
    <scope>NUCLEOTIDE SEQUENCE [LARGE SCALE GENOMIC DNA]</scope>
    <source>
        <strain evidence="3">CCUG 49560</strain>
    </source>
</reference>
<keyword evidence="1" id="KW-0812">Transmembrane</keyword>
<proteinExistence type="predicted"/>
<keyword evidence="1" id="KW-1133">Transmembrane helix</keyword>
<feature type="transmembrane region" description="Helical" evidence="1">
    <location>
        <begin position="90"/>
        <end position="113"/>
    </location>
</feature>
<comment type="caution">
    <text evidence="2">The sequence shown here is derived from an EMBL/GenBank/DDBJ whole genome shotgun (WGS) entry which is preliminary data.</text>
</comment>
<evidence type="ECO:0008006" key="4">
    <source>
        <dbReference type="Google" id="ProtNLM"/>
    </source>
</evidence>
<gene>
    <name evidence="2" type="ORF">ACFO8L_34530</name>
</gene>
<evidence type="ECO:0000256" key="1">
    <source>
        <dbReference type="SAM" id="Phobius"/>
    </source>
</evidence>
<keyword evidence="3" id="KW-1185">Reference proteome</keyword>